<keyword evidence="3" id="KW-1185">Reference proteome</keyword>
<proteinExistence type="predicted"/>
<dbReference type="SUPFAM" id="SSF52540">
    <property type="entry name" value="P-loop containing nucleoside triphosphate hydrolases"/>
    <property type="match status" value="1"/>
</dbReference>
<name>A0ABR2WYX8_9FUNG</name>
<dbReference type="Pfam" id="PF01926">
    <property type="entry name" value="MMR_HSR1"/>
    <property type="match status" value="1"/>
</dbReference>
<dbReference type="Gene3D" id="3.40.50.300">
    <property type="entry name" value="P-loop containing nucleotide triphosphate hydrolases"/>
    <property type="match status" value="1"/>
</dbReference>
<dbReference type="InterPro" id="IPR005662">
    <property type="entry name" value="GTPase_Era-like"/>
</dbReference>
<dbReference type="PANTHER" id="PTHR42698:SF1">
    <property type="entry name" value="GTPASE ERA, MITOCHONDRIAL"/>
    <property type="match status" value="1"/>
</dbReference>
<organism evidence="2 3">
    <name type="scientific">Basidiobolus ranarum</name>
    <dbReference type="NCBI Taxonomy" id="34480"/>
    <lineage>
        <taxon>Eukaryota</taxon>
        <taxon>Fungi</taxon>
        <taxon>Fungi incertae sedis</taxon>
        <taxon>Zoopagomycota</taxon>
        <taxon>Entomophthoromycotina</taxon>
        <taxon>Basidiobolomycetes</taxon>
        <taxon>Basidiobolales</taxon>
        <taxon>Basidiobolaceae</taxon>
        <taxon>Basidiobolus</taxon>
    </lineage>
</organism>
<accession>A0ABR2WYX8</accession>
<sequence length="88" mass="10047">MRVKLPKVYENIEQPLNTCLLHVAVVGAVNTGTSTMVNNLVDDEILIVSTKPQTTREHILGIMTGKDTRLVSHKKFEKKIPWNLIRYF</sequence>
<evidence type="ECO:0000259" key="1">
    <source>
        <dbReference type="Pfam" id="PF01926"/>
    </source>
</evidence>
<dbReference type="InterPro" id="IPR006073">
    <property type="entry name" value="GTP-bd"/>
</dbReference>
<dbReference type="Proteomes" id="UP001479436">
    <property type="component" value="Unassembled WGS sequence"/>
</dbReference>
<reference evidence="2 3" key="1">
    <citation type="submission" date="2023-04" db="EMBL/GenBank/DDBJ databases">
        <title>Genome of Basidiobolus ranarum AG-B5.</title>
        <authorList>
            <person name="Stajich J.E."/>
            <person name="Carter-House D."/>
            <person name="Gryganskyi A."/>
        </authorList>
    </citation>
    <scope>NUCLEOTIDE SEQUENCE [LARGE SCALE GENOMIC DNA]</scope>
    <source>
        <strain evidence="2 3">AG-B5</strain>
    </source>
</reference>
<gene>
    <name evidence="2" type="ORF">K7432_003968</name>
</gene>
<evidence type="ECO:0000313" key="3">
    <source>
        <dbReference type="Proteomes" id="UP001479436"/>
    </source>
</evidence>
<dbReference type="InterPro" id="IPR027417">
    <property type="entry name" value="P-loop_NTPase"/>
</dbReference>
<dbReference type="EMBL" id="JASJQH010000129">
    <property type="protein sequence ID" value="KAK9766740.1"/>
    <property type="molecule type" value="Genomic_DNA"/>
</dbReference>
<comment type="caution">
    <text evidence="2">The sequence shown here is derived from an EMBL/GenBank/DDBJ whole genome shotgun (WGS) entry which is preliminary data.</text>
</comment>
<protein>
    <recommendedName>
        <fullName evidence="1">G domain-containing protein</fullName>
    </recommendedName>
</protein>
<feature type="domain" description="G" evidence="1">
    <location>
        <begin position="22"/>
        <end position="70"/>
    </location>
</feature>
<evidence type="ECO:0000313" key="2">
    <source>
        <dbReference type="EMBL" id="KAK9766740.1"/>
    </source>
</evidence>
<dbReference type="PANTHER" id="PTHR42698">
    <property type="entry name" value="GTPASE ERA"/>
    <property type="match status" value="1"/>
</dbReference>